<evidence type="ECO:0000256" key="2">
    <source>
        <dbReference type="ARBA" id="ARBA00004123"/>
    </source>
</evidence>
<keyword evidence="7" id="KW-0539">Nucleus</keyword>
<keyword evidence="4" id="KW-0540">Nuclease</keyword>
<dbReference type="GO" id="GO:0016787">
    <property type="term" value="F:hydrolase activity"/>
    <property type="evidence" value="ECO:0007669"/>
    <property type="project" value="UniProtKB-KW"/>
</dbReference>
<dbReference type="PaxDb" id="67767-A0A0J7K5E9"/>
<gene>
    <name evidence="9" type="ORF">RF55_15922</name>
</gene>
<dbReference type="OrthoDB" id="7699131at2759"/>
<evidence type="ECO:0000256" key="6">
    <source>
        <dbReference type="ARBA" id="ARBA00022801"/>
    </source>
</evidence>
<dbReference type="PANTHER" id="PTHR22930">
    <property type="match status" value="1"/>
</dbReference>
<proteinExistence type="inferred from homology"/>
<accession>A0A0J7K5E9</accession>
<evidence type="ECO:0000256" key="3">
    <source>
        <dbReference type="ARBA" id="ARBA00006958"/>
    </source>
</evidence>
<name>A0A0J7K5E9_LASNI</name>
<protein>
    <submittedName>
        <fullName evidence="9">Nuclease harbi1</fullName>
    </submittedName>
</protein>
<keyword evidence="5" id="KW-0479">Metal-binding</keyword>
<keyword evidence="6" id="KW-0378">Hydrolase</keyword>
<dbReference type="AlphaFoldDB" id="A0A0J7K5E9"/>
<evidence type="ECO:0000256" key="7">
    <source>
        <dbReference type="ARBA" id="ARBA00023242"/>
    </source>
</evidence>
<dbReference type="STRING" id="67767.A0A0J7K5E9"/>
<dbReference type="InterPro" id="IPR027806">
    <property type="entry name" value="HARBI1_dom"/>
</dbReference>
<evidence type="ECO:0000256" key="1">
    <source>
        <dbReference type="ARBA" id="ARBA00001968"/>
    </source>
</evidence>
<dbReference type="InterPro" id="IPR045249">
    <property type="entry name" value="HARBI1-like"/>
</dbReference>
<keyword evidence="10" id="KW-1185">Reference proteome</keyword>
<dbReference type="GO" id="GO:0004518">
    <property type="term" value="F:nuclease activity"/>
    <property type="evidence" value="ECO:0007669"/>
    <property type="project" value="UniProtKB-KW"/>
</dbReference>
<sequence length="251" mass="29360">MAIYIAAILLLGDEDVEHNQVMRITQRILRDVSDLFSVPDNEFCKLYRLMKDTSRVLIEKLVPFMPEISQKTAIPHELQICDSNCEILAVNSAHGDRTHNARVLRSSRIFTYLQRRHRDDEIDSWLLGDSAYPLQPFLLTPKLNQMEGTPGARYTDHHVRTRVAIERCFGILKDRWRCLRKERALHYRPKFAALIVNACCVLHNMAIRWGIPNDEIHLDELDVAPPIPNNDIDEERGEQTRNRMIQWYFTN</sequence>
<evidence type="ECO:0000256" key="4">
    <source>
        <dbReference type="ARBA" id="ARBA00022722"/>
    </source>
</evidence>
<reference evidence="9 10" key="1">
    <citation type="submission" date="2015-04" db="EMBL/GenBank/DDBJ databases">
        <title>Lasius niger genome sequencing.</title>
        <authorList>
            <person name="Konorov E.A."/>
            <person name="Nikitin M.A."/>
            <person name="Kirill M.V."/>
            <person name="Chang P."/>
        </authorList>
    </citation>
    <scope>NUCLEOTIDE SEQUENCE [LARGE SCALE GENOMIC DNA]</scope>
    <source>
        <tissue evidence="9">Whole</tissue>
    </source>
</reference>
<evidence type="ECO:0000313" key="9">
    <source>
        <dbReference type="EMBL" id="KMQ85494.1"/>
    </source>
</evidence>
<dbReference type="Pfam" id="PF13359">
    <property type="entry name" value="DDE_Tnp_4"/>
    <property type="match status" value="1"/>
</dbReference>
<comment type="subcellular location">
    <subcellularLocation>
        <location evidence="2">Nucleus</location>
    </subcellularLocation>
</comment>
<dbReference type="PANTHER" id="PTHR22930:SF85">
    <property type="entry name" value="GH03217P-RELATED"/>
    <property type="match status" value="1"/>
</dbReference>
<evidence type="ECO:0000259" key="8">
    <source>
        <dbReference type="Pfam" id="PF13359"/>
    </source>
</evidence>
<evidence type="ECO:0000256" key="5">
    <source>
        <dbReference type="ARBA" id="ARBA00022723"/>
    </source>
</evidence>
<dbReference type="GO" id="GO:0005634">
    <property type="term" value="C:nucleus"/>
    <property type="evidence" value="ECO:0007669"/>
    <property type="project" value="UniProtKB-SubCell"/>
</dbReference>
<comment type="cofactor">
    <cofactor evidence="1">
        <name>a divalent metal cation</name>
        <dbReference type="ChEBI" id="CHEBI:60240"/>
    </cofactor>
</comment>
<feature type="domain" description="DDE Tnp4" evidence="8">
    <location>
        <begin position="79"/>
        <end position="204"/>
    </location>
</feature>
<dbReference type="Proteomes" id="UP000036403">
    <property type="component" value="Unassembled WGS sequence"/>
</dbReference>
<comment type="caution">
    <text evidence="9">The sequence shown here is derived from an EMBL/GenBank/DDBJ whole genome shotgun (WGS) entry which is preliminary data.</text>
</comment>
<evidence type="ECO:0000313" key="10">
    <source>
        <dbReference type="Proteomes" id="UP000036403"/>
    </source>
</evidence>
<dbReference type="GO" id="GO:0046872">
    <property type="term" value="F:metal ion binding"/>
    <property type="evidence" value="ECO:0007669"/>
    <property type="project" value="UniProtKB-KW"/>
</dbReference>
<dbReference type="EMBL" id="LBMM01013745">
    <property type="protein sequence ID" value="KMQ85494.1"/>
    <property type="molecule type" value="Genomic_DNA"/>
</dbReference>
<organism evidence="9 10">
    <name type="scientific">Lasius niger</name>
    <name type="common">Black garden ant</name>
    <dbReference type="NCBI Taxonomy" id="67767"/>
    <lineage>
        <taxon>Eukaryota</taxon>
        <taxon>Metazoa</taxon>
        <taxon>Ecdysozoa</taxon>
        <taxon>Arthropoda</taxon>
        <taxon>Hexapoda</taxon>
        <taxon>Insecta</taxon>
        <taxon>Pterygota</taxon>
        <taxon>Neoptera</taxon>
        <taxon>Endopterygota</taxon>
        <taxon>Hymenoptera</taxon>
        <taxon>Apocrita</taxon>
        <taxon>Aculeata</taxon>
        <taxon>Formicoidea</taxon>
        <taxon>Formicidae</taxon>
        <taxon>Formicinae</taxon>
        <taxon>Lasius</taxon>
        <taxon>Lasius</taxon>
    </lineage>
</organism>
<comment type="similarity">
    <text evidence="3">Belongs to the HARBI1 family.</text>
</comment>